<dbReference type="EMBL" id="CAWYQH010000013">
    <property type="protein sequence ID" value="CAK8674594.1"/>
    <property type="molecule type" value="Genomic_DNA"/>
</dbReference>
<keyword evidence="3" id="KW-1185">Reference proteome</keyword>
<proteinExistence type="predicted"/>
<name>A0ABP0F4G5_CLALP</name>
<gene>
    <name evidence="2" type="ORF">CVLEPA_LOCUS4280</name>
</gene>
<reference evidence="2 3" key="1">
    <citation type="submission" date="2024-02" db="EMBL/GenBank/DDBJ databases">
        <authorList>
            <person name="Daric V."/>
            <person name="Darras S."/>
        </authorList>
    </citation>
    <scope>NUCLEOTIDE SEQUENCE [LARGE SCALE GENOMIC DNA]</scope>
</reference>
<protein>
    <submittedName>
        <fullName evidence="2">Uncharacterized protein</fullName>
    </submittedName>
</protein>
<evidence type="ECO:0000313" key="2">
    <source>
        <dbReference type="EMBL" id="CAK8674594.1"/>
    </source>
</evidence>
<comment type="caution">
    <text evidence="2">The sequence shown here is derived from an EMBL/GenBank/DDBJ whole genome shotgun (WGS) entry which is preliminary data.</text>
</comment>
<accession>A0ABP0F4G5</accession>
<organism evidence="2 3">
    <name type="scientific">Clavelina lepadiformis</name>
    <name type="common">Light-bulb sea squirt</name>
    <name type="synonym">Ascidia lepadiformis</name>
    <dbReference type="NCBI Taxonomy" id="159417"/>
    <lineage>
        <taxon>Eukaryota</taxon>
        <taxon>Metazoa</taxon>
        <taxon>Chordata</taxon>
        <taxon>Tunicata</taxon>
        <taxon>Ascidiacea</taxon>
        <taxon>Aplousobranchia</taxon>
        <taxon>Clavelinidae</taxon>
        <taxon>Clavelina</taxon>
    </lineage>
</organism>
<evidence type="ECO:0000256" key="1">
    <source>
        <dbReference type="SAM" id="MobiDB-lite"/>
    </source>
</evidence>
<feature type="compositionally biased region" description="Basic and acidic residues" evidence="1">
    <location>
        <begin position="43"/>
        <end position="69"/>
    </location>
</feature>
<feature type="region of interest" description="Disordered" evidence="1">
    <location>
        <begin position="41"/>
        <end position="69"/>
    </location>
</feature>
<sequence>MSRVSPVIQDQQEIFTMKFQLLSVSLLMLATRCVYSVAVGHQPGEDHDHDHDHENDDHDQGEVNGKDHESALTNIEEKLEDKMTLNSLNILLENLNEEVRIQMQRCI</sequence>
<evidence type="ECO:0000313" key="3">
    <source>
        <dbReference type="Proteomes" id="UP001642483"/>
    </source>
</evidence>
<dbReference type="Proteomes" id="UP001642483">
    <property type="component" value="Unassembled WGS sequence"/>
</dbReference>